<comment type="caution">
    <text evidence="1">The sequence shown here is derived from an EMBL/GenBank/DDBJ whole genome shotgun (WGS) entry which is preliminary data.</text>
</comment>
<dbReference type="AlphaFoldDB" id="A0AA36MSR8"/>
<protein>
    <submittedName>
        <fullName evidence="1">Uncharacterized protein</fullName>
    </submittedName>
</protein>
<dbReference type="InterPro" id="IPR027417">
    <property type="entry name" value="P-loop_NTPase"/>
</dbReference>
<dbReference type="Proteomes" id="UP001178507">
    <property type="component" value="Unassembled WGS sequence"/>
</dbReference>
<keyword evidence="2" id="KW-1185">Reference proteome</keyword>
<organism evidence="1 2">
    <name type="scientific">Effrenium voratum</name>
    <dbReference type="NCBI Taxonomy" id="2562239"/>
    <lineage>
        <taxon>Eukaryota</taxon>
        <taxon>Sar</taxon>
        <taxon>Alveolata</taxon>
        <taxon>Dinophyceae</taxon>
        <taxon>Suessiales</taxon>
        <taxon>Symbiodiniaceae</taxon>
        <taxon>Effrenium</taxon>
    </lineage>
</organism>
<evidence type="ECO:0000313" key="1">
    <source>
        <dbReference type="EMBL" id="CAJ1382547.1"/>
    </source>
</evidence>
<dbReference type="EMBL" id="CAUJNA010000913">
    <property type="protein sequence ID" value="CAJ1382547.1"/>
    <property type="molecule type" value="Genomic_DNA"/>
</dbReference>
<gene>
    <name evidence="1" type="ORF">EVOR1521_LOCUS9907</name>
</gene>
<reference evidence="1" key="1">
    <citation type="submission" date="2023-08" db="EMBL/GenBank/DDBJ databases">
        <authorList>
            <person name="Chen Y."/>
            <person name="Shah S."/>
            <person name="Dougan E. K."/>
            <person name="Thang M."/>
            <person name="Chan C."/>
        </authorList>
    </citation>
    <scope>NUCLEOTIDE SEQUENCE</scope>
</reference>
<accession>A0AA36MSR8</accession>
<proteinExistence type="predicted"/>
<dbReference type="Gene3D" id="3.40.50.300">
    <property type="entry name" value="P-loop containing nucleotide triphosphate hydrolases"/>
    <property type="match status" value="1"/>
</dbReference>
<name>A0AA36MSR8_9DINO</name>
<evidence type="ECO:0000313" key="2">
    <source>
        <dbReference type="Proteomes" id="UP001178507"/>
    </source>
</evidence>
<sequence>MIVDEASLGGHPEASFLMMCPAMCDQKMLSCNRSPHEEMGGENWTRYKGHLVAMFRDPRQRICSSYYDPEFDFVGDVTAEATPFWRLRAKGANGVPLPHRMSLQEYAPQRFGDATKQLTRFGSSLVIQGGEPATAEESRLATARVREGFAFVGITEEWSLSVCLFRRMFGGQCMPSDFEDMRPHSPGETAAVIYEDADTIADPYDMPVYEEAVRVFKENLVKYDVSEETCKACFAAKR</sequence>